<accession>A0A1D7SQG0</accession>
<dbReference type="InterPro" id="IPR046285">
    <property type="entry name" value="DUF6322"/>
</dbReference>
<protein>
    <submittedName>
        <fullName evidence="1">Uncharacterized protein</fullName>
    </submittedName>
</protein>
<dbReference type="Pfam" id="PF19847">
    <property type="entry name" value="DUF6322"/>
    <property type="match status" value="1"/>
</dbReference>
<dbReference type="EMBL" id="KX349310">
    <property type="protein sequence ID" value="AOO15853.1"/>
    <property type="molecule type" value="Genomic_DNA"/>
</dbReference>
<gene>
    <name evidence="1" type="ORF">RW010310_152</name>
</gene>
<dbReference type="Proteomes" id="UP000226226">
    <property type="component" value="Segment"/>
</dbReference>
<keyword evidence="2" id="KW-1185">Reference proteome</keyword>
<reference evidence="1 2" key="1">
    <citation type="journal article" date="2016" name="Environ. Microbiol.">
        <title>Genomic diversification of marine cyanophages into stable ecotypes.</title>
        <authorList>
            <person name="Marston M.F."/>
            <person name="Martiny J.B."/>
        </authorList>
    </citation>
    <scope>NUCLEOTIDE SEQUENCE [LARGE SCALE GENOMIC DNA]</scope>
    <source>
        <strain evidence="1">RW_01_0310</strain>
    </source>
</reference>
<name>A0A1D7SQG0_9CAUD</name>
<evidence type="ECO:0000313" key="2">
    <source>
        <dbReference type="Proteomes" id="UP000226226"/>
    </source>
</evidence>
<evidence type="ECO:0000313" key="1">
    <source>
        <dbReference type="EMBL" id="AOO15853.1"/>
    </source>
</evidence>
<proteinExistence type="predicted"/>
<organism evidence="1 2">
    <name type="scientific">Cyanophage S-RIM12 isolate RW_01_0310</name>
    <dbReference type="NCBI Taxonomy" id="2790347"/>
    <lineage>
        <taxon>Viruses</taxon>
        <taxon>Duplodnaviria</taxon>
        <taxon>Heunggongvirae</taxon>
        <taxon>Uroviricota</taxon>
        <taxon>Caudoviricetes</taxon>
        <taxon>Pantevenvirales</taxon>
        <taxon>Kyanoviridae</taxon>
        <taxon>Brizovirus</taxon>
        <taxon>Brizovirus rhodeisland01</taxon>
    </lineage>
</organism>
<sequence length="158" mass="16462">MTSGKTTTILWCVLSVVGAFVTLAPALAVPVVPNFTQGSMTSHTETTSKVTETINSIDYATGWQYSVSGTNVTNGGQSLSPNPTTNSVIVNPLGGTEGQVTSANSGLDLNGQSFTIKEPGAAFQFTQTYMGPGVTNQTVIQRTTEVTSVTDTTSIFTQ</sequence>